<comment type="caution">
    <text evidence="1">The sequence shown here is derived from an EMBL/GenBank/DDBJ whole genome shotgun (WGS) entry which is preliminary data.</text>
</comment>
<sequence length="205" mass="22537">MSSNYPAYVLGYHGCDKAVGMAALNGASPLLPSEKAYDWLGSGIYFWENDPERALEWATQKAESGAYKEPFVLGAIIDLGNCLDLITRKYVPLIQTSYRMLKSQIEATGGKMPVNSDARGDKNSDKLVRKLDCAVINYVHEIAKEAALPAFDTVRGLFPEGNEIYDGARFHERTHTQIAVRNDACIKGFFLPRGETSALTSPVSP</sequence>
<name>A0A179BC22_RHILE</name>
<accession>A0A179BC22</accession>
<dbReference type="AlphaFoldDB" id="A0A179BC22"/>
<proteinExistence type="predicted"/>
<evidence type="ECO:0000313" key="1">
    <source>
        <dbReference type="EMBL" id="OAP88875.1"/>
    </source>
</evidence>
<reference evidence="1" key="1">
    <citation type="submission" date="2016-04" db="EMBL/GenBank/DDBJ databases">
        <title>Fast-growing isolate from the root nodules of Vavilovia formosa.</title>
        <authorList>
            <person name="Kimeklis A."/>
            <person name="Safronova V."/>
            <person name="Belimov A."/>
            <person name="Andronov E."/>
        </authorList>
    </citation>
    <scope>NUCLEOTIDE SEQUENCE [LARGE SCALE GENOMIC DNA]</scope>
    <source>
        <strain evidence="1">Vaf-46</strain>
    </source>
</reference>
<dbReference type="RefSeq" id="WP_028744231.1">
    <property type="nucleotide sequence ID" value="NZ_JACDJD010000033.1"/>
</dbReference>
<evidence type="ECO:0008006" key="2">
    <source>
        <dbReference type="Google" id="ProtNLM"/>
    </source>
</evidence>
<organism evidence="1">
    <name type="scientific">Rhizobium leguminosarum</name>
    <dbReference type="NCBI Taxonomy" id="384"/>
    <lineage>
        <taxon>Bacteria</taxon>
        <taxon>Pseudomonadati</taxon>
        <taxon>Pseudomonadota</taxon>
        <taxon>Alphaproteobacteria</taxon>
        <taxon>Hyphomicrobiales</taxon>
        <taxon>Rhizobiaceae</taxon>
        <taxon>Rhizobium/Agrobacterium group</taxon>
        <taxon>Rhizobium</taxon>
    </lineage>
</organism>
<dbReference type="SUPFAM" id="SSF56399">
    <property type="entry name" value="ADP-ribosylation"/>
    <property type="match status" value="1"/>
</dbReference>
<protein>
    <recommendedName>
        <fullName evidence="2">DUF3990 domain-containing protein</fullName>
    </recommendedName>
</protein>
<gene>
    <name evidence="1" type="ORF">A4U53_34235</name>
</gene>
<dbReference type="EMBL" id="LWBS01000448">
    <property type="protein sequence ID" value="OAP88875.1"/>
    <property type="molecule type" value="Genomic_DNA"/>
</dbReference>